<reference evidence="8 9" key="1">
    <citation type="submission" date="2023-07" db="EMBL/GenBank/DDBJ databases">
        <title>Sorghum-associated microbial communities from plants grown in Nebraska, USA.</title>
        <authorList>
            <person name="Schachtman D."/>
        </authorList>
    </citation>
    <scope>NUCLEOTIDE SEQUENCE [LARGE SCALE GENOMIC DNA]</scope>
    <source>
        <strain evidence="8 9">DS1781</strain>
    </source>
</reference>
<dbReference type="PANTHER" id="PTHR21496:SF0">
    <property type="entry name" value="RIESKE DOMAIN-CONTAINING PROTEIN"/>
    <property type="match status" value="1"/>
</dbReference>
<keyword evidence="3" id="KW-0408">Iron</keyword>
<dbReference type="Proteomes" id="UP001184230">
    <property type="component" value="Unassembled WGS sequence"/>
</dbReference>
<dbReference type="PANTHER" id="PTHR21496">
    <property type="entry name" value="FERREDOXIN-RELATED"/>
    <property type="match status" value="1"/>
</dbReference>
<sequence length="592" mass="64005">MKEAGTKDADRFVRVGTLEELAARRMTVVSGGHPPILVIADGARCHAVDNRCPHLGFPLQRGTLEDGILTCHWHHARFDVASGGGFDLWADDLPTAAVEVREGEVWVSTTLRYAEGQAHWRNRLRDGMAHDLGLVIAKAILGLRAQGVPPLELIREAALFGARGREDWGAGLTVLTALGNLIPVLPEESSYLALYKGIAKVAKDCAGQPARRLGQPLDPPPPAETLARWLRHWTAVRHRDAIERTVLAGISARLPPATLAEMMLAAATDRVYADGGHTLDFINKAFELLDLIGWAHADAVLPTTVEHLASARGAEESTAWRHPIDLISLSADAAAEFPWAIAMGVRSARRWDGTVSLAEAFLGDSPSAIAQALIKAIAENAAPADLGRALAYAASLRVARFGTSNEHSDWEAAHHAFTYAHATQRMLARLAAGGRTPTAESLRAVLHGAMHVYLLRFLNVPPARLSGEADDRLDDLPAEAGAIERGFLDALDRHGGIEMAGRYVARHLTLGHDAGALIAMLAQAVLREDAGFHSYQMLEASIAQFREWGPTREGQGILHAAARYLAAHSPTERADLQTAVVARKLMRDEKLY</sequence>
<proteinExistence type="inferred from homology"/>
<keyword evidence="2" id="KW-0479">Metal-binding</keyword>
<evidence type="ECO:0000256" key="5">
    <source>
        <dbReference type="ARBA" id="ARBA00034078"/>
    </source>
</evidence>
<dbReference type="InterPro" id="IPR036922">
    <property type="entry name" value="Rieske_2Fe-2S_sf"/>
</dbReference>
<keyword evidence="1" id="KW-0001">2Fe-2S</keyword>
<evidence type="ECO:0000256" key="2">
    <source>
        <dbReference type="ARBA" id="ARBA00022723"/>
    </source>
</evidence>
<name>A0ABU1NMK0_9BURK</name>
<organism evidence="8 9">
    <name type="scientific">Variovorax soli</name>
    <dbReference type="NCBI Taxonomy" id="376815"/>
    <lineage>
        <taxon>Bacteria</taxon>
        <taxon>Pseudomonadati</taxon>
        <taxon>Pseudomonadota</taxon>
        <taxon>Betaproteobacteria</taxon>
        <taxon>Burkholderiales</taxon>
        <taxon>Comamonadaceae</taxon>
        <taxon>Variovorax</taxon>
    </lineage>
</organism>
<evidence type="ECO:0000256" key="3">
    <source>
        <dbReference type="ARBA" id="ARBA00023004"/>
    </source>
</evidence>
<evidence type="ECO:0000256" key="6">
    <source>
        <dbReference type="ARBA" id="ARBA00038001"/>
    </source>
</evidence>
<dbReference type="Pfam" id="PF00355">
    <property type="entry name" value="Rieske"/>
    <property type="match status" value="1"/>
</dbReference>
<evidence type="ECO:0000256" key="4">
    <source>
        <dbReference type="ARBA" id="ARBA00023014"/>
    </source>
</evidence>
<comment type="cofactor">
    <cofactor evidence="5">
        <name>[2Fe-2S] cluster</name>
        <dbReference type="ChEBI" id="CHEBI:190135"/>
    </cofactor>
</comment>
<evidence type="ECO:0000313" key="8">
    <source>
        <dbReference type="EMBL" id="MDR6539684.1"/>
    </source>
</evidence>
<dbReference type="SUPFAM" id="SSF50022">
    <property type="entry name" value="ISP domain"/>
    <property type="match status" value="1"/>
</dbReference>
<dbReference type="RefSeq" id="WP_309907590.1">
    <property type="nucleotide sequence ID" value="NZ_JAVDRF010000021.1"/>
</dbReference>
<dbReference type="PROSITE" id="PS51296">
    <property type="entry name" value="RIESKE"/>
    <property type="match status" value="1"/>
</dbReference>
<evidence type="ECO:0000259" key="7">
    <source>
        <dbReference type="PROSITE" id="PS51296"/>
    </source>
</evidence>
<dbReference type="InterPro" id="IPR017941">
    <property type="entry name" value="Rieske_2Fe-2S"/>
</dbReference>
<feature type="domain" description="Rieske" evidence="7">
    <location>
        <begin position="12"/>
        <end position="107"/>
    </location>
</feature>
<comment type="caution">
    <text evidence="8">The sequence shown here is derived from an EMBL/GenBank/DDBJ whole genome shotgun (WGS) entry which is preliminary data.</text>
</comment>
<comment type="similarity">
    <text evidence="6">Belongs to the bacterial ring-hydroxylating dioxygenase ferredoxin component family.</text>
</comment>
<protein>
    <submittedName>
        <fullName evidence="8">Nitrite reductase/ring-hydroxylating ferredoxin subunit</fullName>
    </submittedName>
</protein>
<accession>A0ABU1NMK0</accession>
<keyword evidence="4" id="KW-0411">Iron-sulfur</keyword>
<dbReference type="Gene3D" id="2.102.10.10">
    <property type="entry name" value="Rieske [2Fe-2S] iron-sulphur domain"/>
    <property type="match status" value="1"/>
</dbReference>
<evidence type="ECO:0000313" key="9">
    <source>
        <dbReference type="Proteomes" id="UP001184230"/>
    </source>
</evidence>
<keyword evidence="9" id="KW-1185">Reference proteome</keyword>
<evidence type="ECO:0000256" key="1">
    <source>
        <dbReference type="ARBA" id="ARBA00022714"/>
    </source>
</evidence>
<gene>
    <name evidence="8" type="ORF">J2739_005486</name>
</gene>
<dbReference type="EMBL" id="JAVDRF010000021">
    <property type="protein sequence ID" value="MDR6539684.1"/>
    <property type="molecule type" value="Genomic_DNA"/>
</dbReference>